<dbReference type="GO" id="GO:0003723">
    <property type="term" value="F:RNA binding"/>
    <property type="evidence" value="ECO:0007669"/>
    <property type="project" value="UniProtKB-KW"/>
</dbReference>
<keyword evidence="6" id="KW-0694">RNA-binding</keyword>
<evidence type="ECO:0000256" key="1">
    <source>
        <dbReference type="ARBA" id="ARBA00022490"/>
    </source>
</evidence>
<dbReference type="EMBL" id="UINC01000642">
    <property type="protein sequence ID" value="SUZ58792.1"/>
    <property type="molecule type" value="Genomic_DNA"/>
</dbReference>
<keyword evidence="4" id="KW-0808">Transferase</keyword>
<dbReference type="PANTHER" id="PTHR11727">
    <property type="entry name" value="DIMETHYLADENOSINE TRANSFERASE"/>
    <property type="match status" value="1"/>
</dbReference>
<keyword evidence="1" id="KW-0963">Cytoplasm</keyword>
<protein>
    <recommendedName>
        <fullName evidence="7">Ribosomal RNA adenine methylase transferase N-terminal domain-containing protein</fullName>
    </recommendedName>
</protein>
<dbReference type="InterPro" id="IPR029063">
    <property type="entry name" value="SAM-dependent_MTases_sf"/>
</dbReference>
<dbReference type="PROSITE" id="PS51689">
    <property type="entry name" value="SAM_RNA_A_N6_MT"/>
    <property type="match status" value="1"/>
</dbReference>
<sequence length="260" mass="29738">MKQVNPKKYLGQHFLKDSNVSKKIADSLISKKLKTIIEVGPGMGILTQHLIINKTQTFFIEIDKQCIVYLNKKFPEIKKSIINEDFLKLDLTKFDSPIGLIGNFPYNISSQILFKLIENHDKIDELVGMFQLEVAKRVCAIPGSKTYGILSVLTQAFYSAEFLYSLEPHYFNPPPKVDSGVIRLTKKNVHDLSCDEKLFFKIVKTSFQQRRKTLRNSLKIFNLPNNLKEDVIFERRPETLSVGDFILLTNIIADGTIPAQ</sequence>
<dbReference type="NCBIfam" id="TIGR00755">
    <property type="entry name" value="ksgA"/>
    <property type="match status" value="1"/>
</dbReference>
<dbReference type="Gene3D" id="3.40.50.150">
    <property type="entry name" value="Vaccinia Virus protein VP39"/>
    <property type="match status" value="1"/>
</dbReference>
<keyword evidence="5" id="KW-0949">S-adenosyl-L-methionine</keyword>
<dbReference type="InterPro" id="IPR023165">
    <property type="entry name" value="rRNA_Ade_diMease-like_C"/>
</dbReference>
<dbReference type="SUPFAM" id="SSF53335">
    <property type="entry name" value="S-adenosyl-L-methionine-dependent methyltransferases"/>
    <property type="match status" value="1"/>
</dbReference>
<dbReference type="SMART" id="SM00650">
    <property type="entry name" value="rADc"/>
    <property type="match status" value="1"/>
</dbReference>
<evidence type="ECO:0000259" key="7">
    <source>
        <dbReference type="SMART" id="SM00650"/>
    </source>
</evidence>
<evidence type="ECO:0000256" key="4">
    <source>
        <dbReference type="ARBA" id="ARBA00022679"/>
    </source>
</evidence>
<evidence type="ECO:0000256" key="6">
    <source>
        <dbReference type="ARBA" id="ARBA00022884"/>
    </source>
</evidence>
<accession>A0A381NVZ8</accession>
<dbReference type="PANTHER" id="PTHR11727:SF7">
    <property type="entry name" value="DIMETHYLADENOSINE TRANSFERASE-RELATED"/>
    <property type="match status" value="1"/>
</dbReference>
<name>A0A381NVZ8_9ZZZZ</name>
<keyword evidence="3" id="KW-0489">Methyltransferase</keyword>
<feature type="domain" description="Ribosomal RNA adenine methylase transferase N-terminal" evidence="7">
    <location>
        <begin position="20"/>
        <end position="188"/>
    </location>
</feature>
<dbReference type="GO" id="GO:0005829">
    <property type="term" value="C:cytosol"/>
    <property type="evidence" value="ECO:0007669"/>
    <property type="project" value="TreeGrafter"/>
</dbReference>
<evidence type="ECO:0000256" key="3">
    <source>
        <dbReference type="ARBA" id="ARBA00022603"/>
    </source>
</evidence>
<dbReference type="FunFam" id="1.10.8.100:FF:000001">
    <property type="entry name" value="Ribosomal RNA small subunit methyltransferase A"/>
    <property type="match status" value="1"/>
</dbReference>
<evidence type="ECO:0000256" key="2">
    <source>
        <dbReference type="ARBA" id="ARBA00022552"/>
    </source>
</evidence>
<dbReference type="GO" id="GO:0000179">
    <property type="term" value="F:rRNA (adenine-N6,N6-)-dimethyltransferase activity"/>
    <property type="evidence" value="ECO:0007669"/>
    <property type="project" value="InterPro"/>
</dbReference>
<evidence type="ECO:0000313" key="8">
    <source>
        <dbReference type="EMBL" id="SUZ58792.1"/>
    </source>
</evidence>
<dbReference type="Pfam" id="PF00398">
    <property type="entry name" value="RrnaAD"/>
    <property type="match status" value="1"/>
</dbReference>
<proteinExistence type="inferred from homology"/>
<dbReference type="Gene3D" id="1.10.8.100">
    <property type="entry name" value="Ribosomal RNA adenine dimethylase-like, domain 2"/>
    <property type="match status" value="1"/>
</dbReference>
<reference evidence="8" key="1">
    <citation type="submission" date="2018-05" db="EMBL/GenBank/DDBJ databases">
        <authorList>
            <person name="Lanie J.A."/>
            <person name="Ng W.-L."/>
            <person name="Kazmierczak K.M."/>
            <person name="Andrzejewski T.M."/>
            <person name="Davidsen T.M."/>
            <person name="Wayne K.J."/>
            <person name="Tettelin H."/>
            <person name="Glass J.I."/>
            <person name="Rusch D."/>
            <person name="Podicherti R."/>
            <person name="Tsui H.-C.T."/>
            <person name="Winkler M.E."/>
        </authorList>
    </citation>
    <scope>NUCLEOTIDE SEQUENCE</scope>
</reference>
<gene>
    <name evidence="8" type="ORF">METZ01_LOCUS11646</name>
</gene>
<dbReference type="InterPro" id="IPR011530">
    <property type="entry name" value="rRNA_adenine_dimethylase"/>
</dbReference>
<evidence type="ECO:0000256" key="5">
    <source>
        <dbReference type="ARBA" id="ARBA00022691"/>
    </source>
</evidence>
<dbReference type="InterPro" id="IPR020598">
    <property type="entry name" value="rRNA_Ade_methylase_Trfase_N"/>
</dbReference>
<keyword evidence="2" id="KW-0698">rRNA processing</keyword>
<dbReference type="HAMAP" id="MF_00607">
    <property type="entry name" value="16SrRNA_methyltr_A"/>
    <property type="match status" value="1"/>
</dbReference>
<organism evidence="8">
    <name type="scientific">marine metagenome</name>
    <dbReference type="NCBI Taxonomy" id="408172"/>
    <lineage>
        <taxon>unclassified sequences</taxon>
        <taxon>metagenomes</taxon>
        <taxon>ecological metagenomes</taxon>
    </lineage>
</organism>
<dbReference type="AlphaFoldDB" id="A0A381NVZ8"/>
<dbReference type="InterPro" id="IPR001737">
    <property type="entry name" value="KsgA/Erm"/>
</dbReference>